<dbReference type="EMBL" id="SMAL01000009">
    <property type="protein sequence ID" value="TCT13118.1"/>
    <property type="molecule type" value="Genomic_DNA"/>
</dbReference>
<proteinExistence type="predicted"/>
<sequence>MKFKGITIFIICLSIISIYRVGAYRLVREATFYIEDIQGDSSVLDDVIISGLIRDEKYGQYFEIGNNKTKNSLIPYESLWTDERIDAFWYREKMSENTYVPRFSLFRGEDIDYEKTIMAYSTSSTLLYNTGVRYDIHLAGYKHKNIYTIIDNSFYFTVPTGPGFMGENGIYRIDDFSYSQGYYYNHLEAKGKVSRIVTIDLDKEENKGINIWGITNVENKLVLITSIDDAFTITAYEPETGEVVVEETFIVNTHNNHQLNIFVQENLMHLEFFTELRNKVDRVYITIELKDDITIKNNTHFKDHYMDLCTGETRFIYYVQDKCFIFAKMYSEEYFSEFSMFDQYSIFVFDNDVLLYQGAFITDIEEDMIADRLRGVPTIDYTNNQRKYQYRNIKEIVVRPRR</sequence>
<evidence type="ECO:0000313" key="1">
    <source>
        <dbReference type="EMBL" id="TCT13118.1"/>
    </source>
</evidence>
<accession>A0A4R3MK94</accession>
<dbReference type="Proteomes" id="UP000294902">
    <property type="component" value="Unassembled WGS sequence"/>
</dbReference>
<evidence type="ECO:0000313" key="2">
    <source>
        <dbReference type="Proteomes" id="UP000294902"/>
    </source>
</evidence>
<reference evidence="1 2" key="1">
    <citation type="submission" date="2019-03" db="EMBL/GenBank/DDBJ databases">
        <title>Genomic Encyclopedia of Type Strains, Phase IV (KMG-IV): sequencing the most valuable type-strain genomes for metagenomic binning, comparative biology and taxonomic classification.</title>
        <authorList>
            <person name="Goeker M."/>
        </authorList>
    </citation>
    <scope>NUCLEOTIDE SEQUENCE [LARGE SCALE GENOMIC DNA]</scope>
    <source>
        <strain evidence="1 2">DSM 24629</strain>
    </source>
</reference>
<dbReference type="AlphaFoldDB" id="A0A4R3MK94"/>
<comment type="caution">
    <text evidence="1">The sequence shown here is derived from an EMBL/GenBank/DDBJ whole genome shotgun (WGS) entry which is preliminary data.</text>
</comment>
<name>A0A4R3MK94_9FIRM</name>
<protein>
    <submittedName>
        <fullName evidence="1">Uncharacterized protein</fullName>
    </submittedName>
</protein>
<organism evidence="1 2">
    <name type="scientific">Natranaerovirga pectinivora</name>
    <dbReference type="NCBI Taxonomy" id="682400"/>
    <lineage>
        <taxon>Bacteria</taxon>
        <taxon>Bacillati</taxon>
        <taxon>Bacillota</taxon>
        <taxon>Clostridia</taxon>
        <taxon>Lachnospirales</taxon>
        <taxon>Natranaerovirgaceae</taxon>
        <taxon>Natranaerovirga</taxon>
    </lineage>
</organism>
<gene>
    <name evidence="1" type="ORF">EDC18_10981</name>
</gene>
<keyword evidence="2" id="KW-1185">Reference proteome</keyword>